<comment type="function">
    <text evidence="7">Catalyzes the decarboxylation of 3-oxo-tetronate 4-phosphate to dihydroxyacetone phosphate (DHAP) and CO(2).</text>
</comment>
<evidence type="ECO:0000313" key="14">
    <source>
        <dbReference type="Proteomes" id="UP000626026"/>
    </source>
</evidence>
<feature type="domain" description="Class II aldolase/adducin N-terminal" evidence="12">
    <location>
        <begin position="8"/>
        <end position="187"/>
    </location>
</feature>
<keyword evidence="4" id="KW-0862">Zinc</keyword>
<evidence type="ECO:0000256" key="7">
    <source>
        <dbReference type="ARBA" id="ARBA00044745"/>
    </source>
</evidence>
<protein>
    <recommendedName>
        <fullName evidence="9">3-oxo-tetronate 4-phosphate decarboxylase</fullName>
        <ecNumber evidence="8">4.1.1.104</ecNumber>
    </recommendedName>
</protein>
<dbReference type="PANTHER" id="PTHR22789:SF0">
    <property type="entry name" value="3-OXO-TETRONATE 4-PHOSPHATE DECARBOXYLASE-RELATED"/>
    <property type="match status" value="1"/>
</dbReference>
<evidence type="ECO:0000256" key="5">
    <source>
        <dbReference type="ARBA" id="ARBA00023239"/>
    </source>
</evidence>
<dbReference type="InterPro" id="IPR050013">
    <property type="entry name" value="OtnC"/>
</dbReference>
<keyword evidence="6" id="KW-0119">Carbohydrate metabolism</keyword>
<proteinExistence type="inferred from homology"/>
<comment type="catalytic activity">
    <reaction evidence="11">
        <text>3-dehydro-4-O-phospho-L-erythronate + H(+) = dihydroxyacetone phosphate + CO2</text>
        <dbReference type="Rhea" id="RHEA:52404"/>
        <dbReference type="ChEBI" id="CHEBI:15378"/>
        <dbReference type="ChEBI" id="CHEBI:16526"/>
        <dbReference type="ChEBI" id="CHEBI:57642"/>
        <dbReference type="ChEBI" id="CHEBI:136592"/>
        <dbReference type="EC" id="4.1.1.104"/>
    </reaction>
</comment>
<organism evidence="13 14">
    <name type="scientific">Teichococcus aerophilus</name>
    <dbReference type="NCBI Taxonomy" id="1224513"/>
    <lineage>
        <taxon>Bacteria</taxon>
        <taxon>Pseudomonadati</taxon>
        <taxon>Pseudomonadota</taxon>
        <taxon>Alphaproteobacteria</taxon>
        <taxon>Acetobacterales</taxon>
        <taxon>Roseomonadaceae</taxon>
        <taxon>Roseomonas</taxon>
    </lineage>
</organism>
<dbReference type="RefSeq" id="WP_187785938.1">
    <property type="nucleotide sequence ID" value="NZ_JACTVA010000039.1"/>
</dbReference>
<evidence type="ECO:0000256" key="1">
    <source>
        <dbReference type="ARBA" id="ARBA00001947"/>
    </source>
</evidence>
<evidence type="ECO:0000256" key="3">
    <source>
        <dbReference type="ARBA" id="ARBA00022723"/>
    </source>
</evidence>
<sequence length="210" mass="22543">MTEQDLREQLAAFGASLFQRGYSVGSAGNISVRLPDGYLMTPTNSSLGKLDPARISKLDTEWRHVGGDKPSKEVFLHRAVLTARPEAGAVVHLHSTYATAIGCLAEPGEDAPIPPLTPYFVMRVGRRLPVVPYYRPGDASMEPAVFAAAQNSRAMLLANHGPVVSGKTLTDAVYAAEELEESAKLALMLRGQPARELTPAQVDDLLSTFG</sequence>
<gene>
    <name evidence="13" type="ORF">IBL26_18195</name>
</gene>
<comment type="caution">
    <text evidence="13">The sequence shown here is derived from an EMBL/GenBank/DDBJ whole genome shotgun (WGS) entry which is preliminary data.</text>
</comment>
<dbReference type="Gene3D" id="3.40.225.10">
    <property type="entry name" value="Class II aldolase/adducin N-terminal domain"/>
    <property type="match status" value="1"/>
</dbReference>
<dbReference type="Pfam" id="PF00596">
    <property type="entry name" value="Aldolase_II"/>
    <property type="match status" value="1"/>
</dbReference>
<reference evidence="13 14" key="1">
    <citation type="journal article" date="2013" name="Int. J. Syst. Evol. Microbiol.">
        <title>Roseomonas aerophila sp. nov., isolated from air.</title>
        <authorList>
            <person name="Kim S.J."/>
            <person name="Weon H.Y."/>
            <person name="Ahn J.H."/>
            <person name="Hong S.B."/>
            <person name="Seok S.J."/>
            <person name="Whang K.S."/>
            <person name="Kwon S.W."/>
        </authorList>
    </citation>
    <scope>NUCLEOTIDE SEQUENCE [LARGE SCALE GENOMIC DNA]</scope>
    <source>
        <strain evidence="13 14">NBRC 108923</strain>
    </source>
</reference>
<dbReference type="InterPro" id="IPR001303">
    <property type="entry name" value="Aldolase_II/adducin_N"/>
</dbReference>
<accession>A0ABR7RQE6</accession>
<dbReference type="EC" id="4.1.1.104" evidence="8"/>
<keyword evidence="3" id="KW-0479">Metal-binding</keyword>
<keyword evidence="5" id="KW-0456">Lyase</keyword>
<keyword evidence="14" id="KW-1185">Reference proteome</keyword>
<dbReference type="NCBIfam" id="NF043034">
    <property type="entry name" value="OxoTetrPhDc"/>
    <property type="match status" value="1"/>
</dbReference>
<evidence type="ECO:0000256" key="11">
    <source>
        <dbReference type="ARBA" id="ARBA00048603"/>
    </source>
</evidence>
<dbReference type="PANTHER" id="PTHR22789">
    <property type="entry name" value="FUCULOSE PHOSPHATE ALDOLASE"/>
    <property type="match status" value="1"/>
</dbReference>
<dbReference type="EMBL" id="JACTVA010000039">
    <property type="protein sequence ID" value="MBC9208787.1"/>
    <property type="molecule type" value="Genomic_DNA"/>
</dbReference>
<evidence type="ECO:0000256" key="9">
    <source>
        <dbReference type="ARBA" id="ARBA00044803"/>
    </source>
</evidence>
<evidence type="ECO:0000256" key="8">
    <source>
        <dbReference type="ARBA" id="ARBA00044772"/>
    </source>
</evidence>
<dbReference type="Proteomes" id="UP000626026">
    <property type="component" value="Unassembled WGS sequence"/>
</dbReference>
<dbReference type="NCBIfam" id="NF006000">
    <property type="entry name" value="PRK08130.1"/>
    <property type="match status" value="1"/>
</dbReference>
<dbReference type="InterPro" id="IPR036409">
    <property type="entry name" value="Aldolase_II/adducin_N_sf"/>
</dbReference>
<dbReference type="InterPro" id="IPR050197">
    <property type="entry name" value="Aldolase_class_II_sugar_metab"/>
</dbReference>
<dbReference type="SMART" id="SM01007">
    <property type="entry name" value="Aldolase_II"/>
    <property type="match status" value="1"/>
</dbReference>
<comment type="similarity">
    <text evidence="2">Belongs to the aldolase class II family. AraD/FucA subfamily.</text>
</comment>
<evidence type="ECO:0000256" key="2">
    <source>
        <dbReference type="ARBA" id="ARBA00010037"/>
    </source>
</evidence>
<comment type="cofactor">
    <cofactor evidence="1">
        <name>Zn(2+)</name>
        <dbReference type="ChEBI" id="CHEBI:29105"/>
    </cofactor>
</comment>
<evidence type="ECO:0000313" key="13">
    <source>
        <dbReference type="EMBL" id="MBC9208787.1"/>
    </source>
</evidence>
<evidence type="ECO:0000256" key="4">
    <source>
        <dbReference type="ARBA" id="ARBA00022833"/>
    </source>
</evidence>
<comment type="catalytic activity">
    <reaction evidence="10">
        <text>3-dehydro-4-O-phospho-D-erythronate + H(+) = dihydroxyacetone phosphate + CO2</text>
        <dbReference type="Rhea" id="RHEA:52416"/>
        <dbReference type="ChEBI" id="CHEBI:15378"/>
        <dbReference type="ChEBI" id="CHEBI:16526"/>
        <dbReference type="ChEBI" id="CHEBI:57642"/>
        <dbReference type="ChEBI" id="CHEBI:136593"/>
        <dbReference type="EC" id="4.1.1.104"/>
    </reaction>
</comment>
<name>A0ABR7RQE6_9PROT</name>
<evidence type="ECO:0000256" key="10">
    <source>
        <dbReference type="ARBA" id="ARBA00047520"/>
    </source>
</evidence>
<evidence type="ECO:0000259" key="12">
    <source>
        <dbReference type="SMART" id="SM01007"/>
    </source>
</evidence>
<dbReference type="SUPFAM" id="SSF53639">
    <property type="entry name" value="AraD/HMP-PK domain-like"/>
    <property type="match status" value="1"/>
</dbReference>
<evidence type="ECO:0000256" key="6">
    <source>
        <dbReference type="ARBA" id="ARBA00023277"/>
    </source>
</evidence>